<feature type="signal peptide" evidence="1">
    <location>
        <begin position="1"/>
        <end position="21"/>
    </location>
</feature>
<reference evidence="2 3" key="1">
    <citation type="submission" date="2017-05" db="EMBL/GenBank/DDBJ databases">
        <authorList>
            <person name="Varghese N."/>
            <person name="Submissions S."/>
        </authorList>
    </citation>
    <scope>NUCLEOTIDE SEQUENCE [LARGE SCALE GENOMIC DNA]</scope>
    <source>
        <strain evidence="2 3">CGMCC 1.7287</strain>
    </source>
</reference>
<organism evidence="2 3">
    <name type="scientific">Marinobacterium sediminicola</name>
    <dbReference type="NCBI Taxonomy" id="518898"/>
    <lineage>
        <taxon>Bacteria</taxon>
        <taxon>Pseudomonadati</taxon>
        <taxon>Pseudomonadota</taxon>
        <taxon>Gammaproteobacteria</taxon>
        <taxon>Oceanospirillales</taxon>
        <taxon>Oceanospirillaceae</taxon>
        <taxon>Marinobacterium</taxon>
    </lineage>
</organism>
<evidence type="ECO:0000313" key="3">
    <source>
        <dbReference type="Proteomes" id="UP001159257"/>
    </source>
</evidence>
<keyword evidence="1" id="KW-0732">Signal</keyword>
<evidence type="ECO:0000313" key="2">
    <source>
        <dbReference type="EMBL" id="SMR77346.1"/>
    </source>
</evidence>
<sequence>MNRNVAIVTLFVAAFTCQMAAAESRFSLIESCGELVSIYKSRNEKRLLAAQTTSLAESLRAGYCIGVLQENARQRRYCQRNWFERATLIAQMKDWKGFSEEELLERSCEG</sequence>
<name>A0ABY1S358_9GAMM</name>
<dbReference type="RefSeq" id="WP_239042303.1">
    <property type="nucleotide sequence ID" value="NZ_BAAAEY010000012.1"/>
</dbReference>
<proteinExistence type="predicted"/>
<keyword evidence="3" id="KW-1185">Reference proteome</keyword>
<gene>
    <name evidence="2" type="ORF">SAMN04487964_11395</name>
</gene>
<dbReference type="Proteomes" id="UP001159257">
    <property type="component" value="Unassembled WGS sequence"/>
</dbReference>
<protein>
    <submittedName>
        <fullName evidence="2">Uncharacterized protein</fullName>
    </submittedName>
</protein>
<dbReference type="EMBL" id="FXWV01000013">
    <property type="protein sequence ID" value="SMR77346.1"/>
    <property type="molecule type" value="Genomic_DNA"/>
</dbReference>
<accession>A0ABY1S358</accession>
<comment type="caution">
    <text evidence="2">The sequence shown here is derived from an EMBL/GenBank/DDBJ whole genome shotgun (WGS) entry which is preliminary data.</text>
</comment>
<feature type="chain" id="PRO_5045188251" evidence="1">
    <location>
        <begin position="22"/>
        <end position="110"/>
    </location>
</feature>
<evidence type="ECO:0000256" key="1">
    <source>
        <dbReference type="SAM" id="SignalP"/>
    </source>
</evidence>